<feature type="domain" description="Kinesin motor" evidence="9">
    <location>
        <begin position="299"/>
        <end position="643"/>
    </location>
</feature>
<dbReference type="InterPro" id="IPR036961">
    <property type="entry name" value="Kinesin_motor_dom_sf"/>
</dbReference>
<evidence type="ECO:0000256" key="5">
    <source>
        <dbReference type="ARBA" id="ARBA00023054"/>
    </source>
</evidence>
<dbReference type="InterPro" id="IPR027640">
    <property type="entry name" value="Kinesin-like_fam"/>
</dbReference>
<feature type="region of interest" description="Disordered" evidence="8">
    <location>
        <begin position="916"/>
        <end position="955"/>
    </location>
</feature>
<sequence>MDLSKNTTANTGTDTDSNQQIDKSTKGMETEHYHRQQQEQDSSSVQSSSIQPLHVTARQMEMNLEAARRELMGVESSGDIANNTCANSYSDSSLHYTKKSNGNTFSSEWSVIGSGFKDRFLDQNHNNHSFHNINDTTKAMNISSLQAELKQKDSLISQLRFQIETLENKNKDLLQKNKKRKEDDNRKKREMKMLTLRCLEAESKVKKLQQMREKQKLNGERRNSLNLLTPIVSSNSNDDDDDLNNRISNIVGGGGTNGRPKLGKMRNLTDDVQSFVDDDSATVCSTGSTVGGAEGDDARVNVFLRLRPMSKLETSRRSRSCVEVHEGSEKFTVNSHLDGEYDFCYDRVFDNDASQATVYKHAGAPAVSKLLSGINCCIIAYGSLSSGKTHTLMGILPEETFRDNTDASSILQGSLPQDAGEDENTGIAPRLIKDLFNGMTGCPSSVKFTVRCSYVAIYLEKIVDLLEPNANKTLSVYEDLKGVQIDGASEACCFNETDVIALIHRGKACQSVISTQMNISTNRVHSIFIIKVEQCNTKTGETKIAQLYLADLAGSEMNTKSKGQTMPETKIINKSLSALGNVIKAVTEGNVQAPYRESKLTCALKDAFGGNCKTTLIINASPSSYNISDTINAIRLGQRARRVINMPRVNREANIEDYKKWLMMTEIKLGELVSFVKEFASDFTKEVEEKAKQIEGFSSLKSLSSPLWSSILTIAEEEEKYSNPCRRALSMGDIDELNKRGPKWRALSIELAKRIPSERLANVIQARNRAETLLSDIQTEVLVLRRQNELLVQDKRKKEQDLVLAKHEAKLLTLQKSEVEHELDLSNRRQREAVVFLRYLRKICWRLQKEVTTDRVVEITEVTACISGAPDLTGLVDLDTLLLEEGLIETRAIVDEDDNSPHDACGLVEDFKQRKFKDGAETDEEGEETGRTNGMEVDFGQKTGGGEQKEENARNSGILGNRWISSLTNQASWLRRDDSKSKVDSVDSYVIDEGHKMSPKEIRLERDLRSMANKCIELKLLLNEEKAKVETLMNRTGSLYKKRLAQEAITLRKEKDIMMHNAKAATWKLEELHVVNKVLSNKVSQSKGIVESLEDGLQRLQETFRTTVLDSLQADSQMRERITHLEAIVDSLTLPQTQSVDLDGFSGPTPRMNLPIRGRLEWKKETDYDRISYSSPACLMLVPLLKLPEKTPSSSVRRKAKFSRRSRKMGDSVGGLKKKEIASWSQLCQKLMLPRFYGDIHIAHIFSYQST</sequence>
<dbReference type="PRINTS" id="PR00380">
    <property type="entry name" value="KINESINHEAVY"/>
</dbReference>
<dbReference type="PANTHER" id="PTHR47969">
    <property type="entry name" value="CHROMOSOME-ASSOCIATED KINESIN KIF4A-RELATED"/>
    <property type="match status" value="1"/>
</dbReference>
<keyword evidence="5 7" id="KW-0175">Coiled coil</keyword>
<feature type="compositionally biased region" description="Low complexity" evidence="8">
    <location>
        <begin position="39"/>
        <end position="50"/>
    </location>
</feature>
<dbReference type="InterPro" id="IPR001752">
    <property type="entry name" value="Kinesin_motor_dom"/>
</dbReference>
<gene>
    <name evidence="10" type="ORF">DBRI00130_LOCUS28189</name>
</gene>
<dbReference type="GO" id="GO:0005875">
    <property type="term" value="C:microtubule associated complex"/>
    <property type="evidence" value="ECO:0007669"/>
    <property type="project" value="TreeGrafter"/>
</dbReference>
<feature type="compositionally biased region" description="Polar residues" evidence="8">
    <location>
        <begin position="1"/>
        <end position="22"/>
    </location>
</feature>
<proteinExistence type="inferred from homology"/>
<evidence type="ECO:0000256" key="3">
    <source>
        <dbReference type="ARBA" id="ARBA00022741"/>
    </source>
</evidence>
<dbReference type="InterPro" id="IPR027417">
    <property type="entry name" value="P-loop_NTPase"/>
</dbReference>
<evidence type="ECO:0000256" key="1">
    <source>
        <dbReference type="ARBA" id="ARBA00004496"/>
    </source>
</evidence>
<protein>
    <recommendedName>
        <fullName evidence="9">Kinesin motor domain-containing protein</fullName>
    </recommendedName>
</protein>
<evidence type="ECO:0000256" key="6">
    <source>
        <dbReference type="PROSITE-ProRule" id="PRU00283"/>
    </source>
</evidence>
<dbReference type="GO" id="GO:0007052">
    <property type="term" value="P:mitotic spindle organization"/>
    <property type="evidence" value="ECO:0007669"/>
    <property type="project" value="TreeGrafter"/>
</dbReference>
<dbReference type="Pfam" id="PF00225">
    <property type="entry name" value="Kinesin"/>
    <property type="match status" value="1"/>
</dbReference>
<dbReference type="GO" id="GO:0005737">
    <property type="term" value="C:cytoplasm"/>
    <property type="evidence" value="ECO:0007669"/>
    <property type="project" value="UniProtKB-SubCell"/>
</dbReference>
<dbReference type="PANTHER" id="PTHR47969:SF15">
    <property type="entry name" value="CHROMOSOME-ASSOCIATED KINESIN KIF4A-RELATED"/>
    <property type="match status" value="1"/>
</dbReference>
<dbReference type="GO" id="GO:0007018">
    <property type="term" value="P:microtubule-based movement"/>
    <property type="evidence" value="ECO:0007669"/>
    <property type="project" value="InterPro"/>
</dbReference>
<accession>A0A7S4S2H5</accession>
<keyword evidence="4 6" id="KW-0067">ATP-binding</keyword>
<evidence type="ECO:0000256" key="4">
    <source>
        <dbReference type="ARBA" id="ARBA00022840"/>
    </source>
</evidence>
<dbReference type="AlphaFoldDB" id="A0A7S4S2H5"/>
<name>A0A7S4S2H5_9STRA</name>
<dbReference type="GO" id="GO:0051231">
    <property type="term" value="P:spindle elongation"/>
    <property type="evidence" value="ECO:0007669"/>
    <property type="project" value="TreeGrafter"/>
</dbReference>
<keyword evidence="6" id="KW-0505">Motor protein</keyword>
<dbReference type="GO" id="GO:0003777">
    <property type="term" value="F:microtubule motor activity"/>
    <property type="evidence" value="ECO:0007669"/>
    <property type="project" value="InterPro"/>
</dbReference>
<feature type="region of interest" description="Disordered" evidence="8">
    <location>
        <begin position="236"/>
        <end position="263"/>
    </location>
</feature>
<feature type="region of interest" description="Disordered" evidence="8">
    <location>
        <begin position="1"/>
        <end position="50"/>
    </location>
</feature>
<dbReference type="SUPFAM" id="SSF52540">
    <property type="entry name" value="P-loop containing nucleoside triphosphate hydrolases"/>
    <property type="match status" value="1"/>
</dbReference>
<organism evidence="10">
    <name type="scientific">Ditylum brightwellii</name>
    <dbReference type="NCBI Taxonomy" id="49249"/>
    <lineage>
        <taxon>Eukaryota</taxon>
        <taxon>Sar</taxon>
        <taxon>Stramenopiles</taxon>
        <taxon>Ochrophyta</taxon>
        <taxon>Bacillariophyta</taxon>
        <taxon>Mediophyceae</taxon>
        <taxon>Lithodesmiophycidae</taxon>
        <taxon>Lithodesmiales</taxon>
        <taxon>Lithodesmiaceae</taxon>
        <taxon>Ditylum</taxon>
    </lineage>
</organism>
<dbReference type="GO" id="GO:0005524">
    <property type="term" value="F:ATP binding"/>
    <property type="evidence" value="ECO:0007669"/>
    <property type="project" value="UniProtKB-UniRule"/>
</dbReference>
<reference evidence="10" key="1">
    <citation type="submission" date="2021-01" db="EMBL/GenBank/DDBJ databases">
        <authorList>
            <person name="Corre E."/>
            <person name="Pelletier E."/>
            <person name="Niang G."/>
            <person name="Scheremetjew M."/>
            <person name="Finn R."/>
            <person name="Kale V."/>
            <person name="Holt S."/>
            <person name="Cochrane G."/>
            <person name="Meng A."/>
            <person name="Brown T."/>
            <person name="Cohen L."/>
        </authorList>
    </citation>
    <scope>NUCLEOTIDE SEQUENCE</scope>
    <source>
        <strain evidence="10">GSO104</strain>
    </source>
</reference>
<keyword evidence="2" id="KW-0963">Cytoplasm</keyword>
<dbReference type="PROSITE" id="PS50067">
    <property type="entry name" value="KINESIN_MOTOR_2"/>
    <property type="match status" value="1"/>
</dbReference>
<keyword evidence="3 6" id="KW-0547">Nucleotide-binding</keyword>
<feature type="coiled-coil region" evidence="7">
    <location>
        <begin position="149"/>
        <end position="218"/>
    </location>
</feature>
<feature type="binding site" evidence="6">
    <location>
        <begin position="382"/>
        <end position="389"/>
    </location>
    <ligand>
        <name>ATP</name>
        <dbReference type="ChEBI" id="CHEBI:30616"/>
    </ligand>
</feature>
<evidence type="ECO:0000256" key="2">
    <source>
        <dbReference type="ARBA" id="ARBA00022490"/>
    </source>
</evidence>
<evidence type="ECO:0000259" key="9">
    <source>
        <dbReference type="PROSITE" id="PS50067"/>
    </source>
</evidence>
<feature type="compositionally biased region" description="Basic and acidic residues" evidence="8">
    <location>
        <begin position="23"/>
        <end position="38"/>
    </location>
</feature>
<evidence type="ECO:0000256" key="7">
    <source>
        <dbReference type="SAM" id="Coils"/>
    </source>
</evidence>
<dbReference type="SMART" id="SM00129">
    <property type="entry name" value="KISc"/>
    <property type="match status" value="1"/>
</dbReference>
<dbReference type="Gene3D" id="3.40.850.10">
    <property type="entry name" value="Kinesin motor domain"/>
    <property type="match status" value="1"/>
</dbReference>
<dbReference type="EMBL" id="HBNS01036086">
    <property type="protein sequence ID" value="CAE4632500.1"/>
    <property type="molecule type" value="Transcribed_RNA"/>
</dbReference>
<evidence type="ECO:0000313" key="10">
    <source>
        <dbReference type="EMBL" id="CAE4632500.1"/>
    </source>
</evidence>
<dbReference type="GO" id="GO:0008017">
    <property type="term" value="F:microtubule binding"/>
    <property type="evidence" value="ECO:0007669"/>
    <property type="project" value="InterPro"/>
</dbReference>
<comment type="similarity">
    <text evidence="6">Belongs to the TRAFAC class myosin-kinesin ATPase superfamily. Kinesin family.</text>
</comment>
<comment type="subcellular location">
    <subcellularLocation>
        <location evidence="1">Cytoplasm</location>
    </subcellularLocation>
</comment>
<evidence type="ECO:0000256" key="8">
    <source>
        <dbReference type="SAM" id="MobiDB-lite"/>
    </source>
</evidence>